<feature type="compositionally biased region" description="Low complexity" evidence="1">
    <location>
        <begin position="277"/>
        <end position="294"/>
    </location>
</feature>
<dbReference type="AlphaFoldDB" id="K0RSE3"/>
<organism evidence="2 3">
    <name type="scientific">Thalassiosira oceanica</name>
    <name type="common">Marine diatom</name>
    <dbReference type="NCBI Taxonomy" id="159749"/>
    <lineage>
        <taxon>Eukaryota</taxon>
        <taxon>Sar</taxon>
        <taxon>Stramenopiles</taxon>
        <taxon>Ochrophyta</taxon>
        <taxon>Bacillariophyta</taxon>
        <taxon>Coscinodiscophyceae</taxon>
        <taxon>Thalassiosirophycidae</taxon>
        <taxon>Thalassiosirales</taxon>
        <taxon>Thalassiosiraceae</taxon>
        <taxon>Thalassiosira</taxon>
    </lineage>
</organism>
<protein>
    <submittedName>
        <fullName evidence="2">Uncharacterized protein</fullName>
    </submittedName>
</protein>
<feature type="region of interest" description="Disordered" evidence="1">
    <location>
        <begin position="175"/>
        <end position="230"/>
    </location>
</feature>
<feature type="region of interest" description="Disordered" evidence="1">
    <location>
        <begin position="265"/>
        <end position="373"/>
    </location>
</feature>
<keyword evidence="3" id="KW-1185">Reference proteome</keyword>
<reference evidence="2 3" key="1">
    <citation type="journal article" date="2012" name="Genome Biol.">
        <title>Genome and low-iron response of an oceanic diatom adapted to chronic iron limitation.</title>
        <authorList>
            <person name="Lommer M."/>
            <person name="Specht M."/>
            <person name="Roy A.S."/>
            <person name="Kraemer L."/>
            <person name="Andreson R."/>
            <person name="Gutowska M.A."/>
            <person name="Wolf J."/>
            <person name="Bergner S.V."/>
            <person name="Schilhabel M.B."/>
            <person name="Klostermeier U.C."/>
            <person name="Beiko R.G."/>
            <person name="Rosenstiel P."/>
            <person name="Hippler M."/>
            <person name="Laroche J."/>
        </authorList>
    </citation>
    <scope>NUCLEOTIDE SEQUENCE [LARGE SCALE GENOMIC DNA]</scope>
    <source>
        <strain evidence="2 3">CCMP1005</strain>
    </source>
</reference>
<name>K0RSE3_THAOC</name>
<proteinExistence type="predicted"/>
<accession>K0RSE3</accession>
<dbReference type="Proteomes" id="UP000266841">
    <property type="component" value="Unassembled WGS sequence"/>
</dbReference>
<evidence type="ECO:0000256" key="1">
    <source>
        <dbReference type="SAM" id="MobiDB-lite"/>
    </source>
</evidence>
<feature type="compositionally biased region" description="Low complexity" evidence="1">
    <location>
        <begin position="142"/>
        <end position="155"/>
    </location>
</feature>
<feature type="non-terminal residue" evidence="2">
    <location>
        <position position="1"/>
    </location>
</feature>
<feature type="region of interest" description="Disordered" evidence="1">
    <location>
        <begin position="103"/>
        <end position="159"/>
    </location>
</feature>
<evidence type="ECO:0000313" key="3">
    <source>
        <dbReference type="Proteomes" id="UP000266841"/>
    </source>
</evidence>
<sequence>PYPSGMKFCHHRAARARAAASPARRVFSKNIERRVSSGDARSPAAVPSGTVYSVLSYDVADFLPDCIEIGPDGNITVIGKISIPPDQLVTFLKTPHHPLVYSRRLRDDPVPGGASRDYESSVSMEADESTNSMVEAAPPRTAEPTLAAGPTAPLPMAEPTSMAEPMLDAAMHLTREAARPSDASSQPCATRPTGDPSGNVSSHGVDGAFPSKGEAGTLPPGDTTGLVSAISPAKERRQRYLLDLMWASLDGDYEFSDFELSLLRSPKSDTTVPSSMAEPTPVAESAPAASSSVVDQMPVTESATAAPSSLAEPTPSHTEPVVWPEDVATTPVEGPARVPEGGNNRPPPEEAYLGSDRDGTALRSSTSEAARNSVIPVRVPPGFAALSSTGDEADPVGTGDSAAVVPSLTAEPMLGAAIPFTKEAARPSVIPSRPGVILSTGDSLGLSSTMEAEADDDDWVLVEPDRDIPALPATSCGGIDFTRLDLDHAELVPFTKWIRGIRPSEQANADARRSLLTKYLDRQLQADRILTMSGTNYMLMHFHSDSDPTASWMRTDERRLARERGFTRIWGSDLKNDEYCYYLRDKNHFD</sequence>
<comment type="caution">
    <text evidence="2">The sequence shown here is derived from an EMBL/GenBank/DDBJ whole genome shotgun (WGS) entry which is preliminary data.</text>
</comment>
<dbReference type="EMBL" id="AGNL01044629">
    <property type="protein sequence ID" value="EJK49592.1"/>
    <property type="molecule type" value="Genomic_DNA"/>
</dbReference>
<evidence type="ECO:0000313" key="2">
    <source>
        <dbReference type="EMBL" id="EJK49592.1"/>
    </source>
</evidence>
<gene>
    <name evidence="2" type="ORF">THAOC_31517</name>
</gene>